<dbReference type="Pfam" id="PF00149">
    <property type="entry name" value="Metallophos"/>
    <property type="match status" value="1"/>
</dbReference>
<dbReference type="SUPFAM" id="SSF56300">
    <property type="entry name" value="Metallo-dependent phosphatases"/>
    <property type="match status" value="1"/>
</dbReference>
<feature type="transmembrane region" description="Helical" evidence="5">
    <location>
        <begin position="354"/>
        <end position="373"/>
    </location>
</feature>
<keyword evidence="4 5" id="KW-0472">Membrane</keyword>
<dbReference type="InterPro" id="IPR033308">
    <property type="entry name" value="PGAP5/Cdc1/Ted1"/>
</dbReference>
<evidence type="ECO:0000259" key="6">
    <source>
        <dbReference type="Pfam" id="PF00149"/>
    </source>
</evidence>
<accession>A0AAV5QFD0</accession>
<dbReference type="GO" id="GO:0006506">
    <property type="term" value="P:GPI anchor biosynthetic process"/>
    <property type="evidence" value="ECO:0007669"/>
    <property type="project" value="InterPro"/>
</dbReference>
<dbReference type="Proteomes" id="UP001360560">
    <property type="component" value="Unassembled WGS sequence"/>
</dbReference>
<evidence type="ECO:0000313" key="8">
    <source>
        <dbReference type="Proteomes" id="UP001360560"/>
    </source>
</evidence>
<evidence type="ECO:0000256" key="4">
    <source>
        <dbReference type="ARBA" id="ARBA00023136"/>
    </source>
</evidence>
<dbReference type="GO" id="GO:0005783">
    <property type="term" value="C:endoplasmic reticulum"/>
    <property type="evidence" value="ECO:0007669"/>
    <property type="project" value="TreeGrafter"/>
</dbReference>
<dbReference type="EMBL" id="BTFZ01000001">
    <property type="protein sequence ID" value="GMM33444.1"/>
    <property type="molecule type" value="Genomic_DNA"/>
</dbReference>
<proteinExistence type="predicted"/>
<dbReference type="PANTHER" id="PTHR13315">
    <property type="entry name" value="METALLO PHOSPHOESTERASE RELATED"/>
    <property type="match status" value="1"/>
</dbReference>
<protein>
    <recommendedName>
        <fullName evidence="6">Calcineurin-like phosphoesterase domain-containing protein</fullName>
    </recommendedName>
</protein>
<dbReference type="RefSeq" id="XP_064850444.1">
    <property type="nucleotide sequence ID" value="XM_064994372.1"/>
</dbReference>
<dbReference type="InterPro" id="IPR004843">
    <property type="entry name" value="Calcineurin-like_PHP"/>
</dbReference>
<dbReference type="Gene3D" id="3.60.21.10">
    <property type="match status" value="1"/>
</dbReference>
<evidence type="ECO:0000256" key="2">
    <source>
        <dbReference type="ARBA" id="ARBA00022692"/>
    </source>
</evidence>
<dbReference type="GO" id="GO:0016020">
    <property type="term" value="C:membrane"/>
    <property type="evidence" value="ECO:0007669"/>
    <property type="project" value="UniProtKB-SubCell"/>
</dbReference>
<dbReference type="PANTHER" id="PTHR13315:SF4">
    <property type="entry name" value="METALLOPHOSPHOESTERASE, ISOFORM E"/>
    <property type="match status" value="1"/>
</dbReference>
<dbReference type="GO" id="GO:0016787">
    <property type="term" value="F:hydrolase activity"/>
    <property type="evidence" value="ECO:0007669"/>
    <property type="project" value="InterPro"/>
</dbReference>
<organism evidence="7 8">
    <name type="scientific">Saccharomycopsis crataegensis</name>
    <dbReference type="NCBI Taxonomy" id="43959"/>
    <lineage>
        <taxon>Eukaryota</taxon>
        <taxon>Fungi</taxon>
        <taxon>Dikarya</taxon>
        <taxon>Ascomycota</taxon>
        <taxon>Saccharomycotina</taxon>
        <taxon>Saccharomycetes</taxon>
        <taxon>Saccharomycopsidaceae</taxon>
        <taxon>Saccharomycopsis</taxon>
    </lineage>
</organism>
<keyword evidence="8" id="KW-1185">Reference proteome</keyword>
<reference evidence="7 8" key="1">
    <citation type="journal article" date="2023" name="Elife">
        <title>Identification of key yeast species and microbe-microbe interactions impacting larval growth of Drosophila in the wild.</title>
        <authorList>
            <person name="Mure A."/>
            <person name="Sugiura Y."/>
            <person name="Maeda R."/>
            <person name="Honda K."/>
            <person name="Sakurai N."/>
            <person name="Takahashi Y."/>
            <person name="Watada M."/>
            <person name="Katoh T."/>
            <person name="Gotoh A."/>
            <person name="Gotoh Y."/>
            <person name="Taniguchi I."/>
            <person name="Nakamura K."/>
            <person name="Hayashi T."/>
            <person name="Katayama T."/>
            <person name="Uemura T."/>
            <person name="Hattori Y."/>
        </authorList>
    </citation>
    <scope>NUCLEOTIDE SEQUENCE [LARGE SCALE GENOMIC DNA]</scope>
    <source>
        <strain evidence="7 8">SC-9</strain>
    </source>
</reference>
<evidence type="ECO:0000256" key="1">
    <source>
        <dbReference type="ARBA" id="ARBA00004141"/>
    </source>
</evidence>
<keyword evidence="2 5" id="KW-0812">Transmembrane</keyword>
<gene>
    <name evidence="7" type="ORF">DASC09_007690</name>
</gene>
<feature type="domain" description="Calcineurin-like phosphoesterase" evidence="6">
    <location>
        <begin position="81"/>
        <end position="283"/>
    </location>
</feature>
<feature type="transmembrane region" description="Helical" evidence="5">
    <location>
        <begin position="471"/>
        <end position="493"/>
    </location>
</feature>
<comment type="subcellular location">
    <subcellularLocation>
        <location evidence="1">Membrane</location>
        <topology evidence="1">Multi-pass membrane protein</topology>
    </subcellularLocation>
</comment>
<evidence type="ECO:0000256" key="5">
    <source>
        <dbReference type="SAM" id="Phobius"/>
    </source>
</evidence>
<dbReference type="AlphaFoldDB" id="A0AAV5QFD0"/>
<dbReference type="InterPro" id="IPR029052">
    <property type="entry name" value="Metallo-depent_PP-like"/>
</dbReference>
<sequence length="496" mass="57559">MLFKYVLRYKLLLSLSLLWIVVYWYHEKHIPKSLAKQCQWSNWNKHLELKNHHNVLLVADPQFVDNHTYPSYNPFFLTITKHTSDKYLKRSFKYLSKVLKPDSIIFLGDYHDNGRSSSDVYYEREMDRFHRTFKDYNNIGSKNFIATVPGNHDIGWKNGIKEHSLERFEQSFGDPIPYEIFNTLFMPLNTLALSNTENPRIYEKPHKLLDKIGNLQKDKPRILLTHVPLMRPKAASCGPLREADSFPFFAGYQYQTVLDEDVSQEILTKTRPDFVFSGDDHDYCYVEHPYEYNGNEYIVPEITVKSISMTMGIQKPAVQLLTIVDENTEGEEFDKSKISFTTEICYSSTPYSDIIAYAISAVLSGIIIIIYDYRSLFVPMRSTGYSKMNRYHGSGSKDFIAKLFKSFKTHKNESPYSAVSSNGMESFSIDIEDDRDDYSSSLSSYRKRARSRANTTYYKSKGSFKSSCIKVLTAILTDFIVVGLIAIFLYFFIIQI</sequence>
<evidence type="ECO:0000256" key="3">
    <source>
        <dbReference type="ARBA" id="ARBA00022989"/>
    </source>
</evidence>
<evidence type="ECO:0000313" key="7">
    <source>
        <dbReference type="EMBL" id="GMM33444.1"/>
    </source>
</evidence>
<name>A0AAV5QFD0_9ASCO</name>
<keyword evidence="3 5" id="KW-1133">Transmembrane helix</keyword>
<dbReference type="GeneID" id="90071423"/>
<comment type="caution">
    <text evidence="7">The sequence shown here is derived from an EMBL/GenBank/DDBJ whole genome shotgun (WGS) entry which is preliminary data.</text>
</comment>